<proteinExistence type="predicted"/>
<evidence type="ECO:0000313" key="1">
    <source>
        <dbReference type="EMBL" id="GBP65462.1"/>
    </source>
</evidence>
<sequence>MPTNGRHKLLILLTREGSASYTTRPGLTLKVLDGRGYHSLPHFRNINLKDTRYRPPVRSHVQQYSPAQHAGVANASARCHATVSSC</sequence>
<accession>A0A4C1XR52</accession>
<protein>
    <submittedName>
        <fullName evidence="1">Uncharacterized protein</fullName>
    </submittedName>
</protein>
<gene>
    <name evidence="1" type="ORF">EVAR_36714_1</name>
</gene>
<evidence type="ECO:0000313" key="2">
    <source>
        <dbReference type="Proteomes" id="UP000299102"/>
    </source>
</evidence>
<dbReference type="EMBL" id="BGZK01000929">
    <property type="protein sequence ID" value="GBP65462.1"/>
    <property type="molecule type" value="Genomic_DNA"/>
</dbReference>
<organism evidence="1 2">
    <name type="scientific">Eumeta variegata</name>
    <name type="common">Bagworm moth</name>
    <name type="synonym">Eumeta japonica</name>
    <dbReference type="NCBI Taxonomy" id="151549"/>
    <lineage>
        <taxon>Eukaryota</taxon>
        <taxon>Metazoa</taxon>
        <taxon>Ecdysozoa</taxon>
        <taxon>Arthropoda</taxon>
        <taxon>Hexapoda</taxon>
        <taxon>Insecta</taxon>
        <taxon>Pterygota</taxon>
        <taxon>Neoptera</taxon>
        <taxon>Endopterygota</taxon>
        <taxon>Lepidoptera</taxon>
        <taxon>Glossata</taxon>
        <taxon>Ditrysia</taxon>
        <taxon>Tineoidea</taxon>
        <taxon>Psychidae</taxon>
        <taxon>Oiketicinae</taxon>
        <taxon>Eumeta</taxon>
    </lineage>
</organism>
<dbReference type="Proteomes" id="UP000299102">
    <property type="component" value="Unassembled WGS sequence"/>
</dbReference>
<name>A0A4C1XR52_EUMVA</name>
<comment type="caution">
    <text evidence="1">The sequence shown here is derived from an EMBL/GenBank/DDBJ whole genome shotgun (WGS) entry which is preliminary data.</text>
</comment>
<reference evidence="1 2" key="1">
    <citation type="journal article" date="2019" name="Commun. Biol.">
        <title>The bagworm genome reveals a unique fibroin gene that provides high tensile strength.</title>
        <authorList>
            <person name="Kono N."/>
            <person name="Nakamura H."/>
            <person name="Ohtoshi R."/>
            <person name="Tomita M."/>
            <person name="Numata K."/>
            <person name="Arakawa K."/>
        </authorList>
    </citation>
    <scope>NUCLEOTIDE SEQUENCE [LARGE SCALE GENOMIC DNA]</scope>
</reference>
<dbReference type="AlphaFoldDB" id="A0A4C1XR52"/>
<keyword evidence="2" id="KW-1185">Reference proteome</keyword>